<evidence type="ECO:0000256" key="4">
    <source>
        <dbReference type="ARBA" id="ARBA00022553"/>
    </source>
</evidence>
<sequence>MAVGRDWPIQARMAALAALIGAVLCAVTVGIFPRYSYAVAAERQVRDAYTAVLHLVHAYAHEPVPAVVTSIGDTGVQVVDPAGHVVASTRSLAGRPRMASFVPPARSDGEDHVVCDIADAKGCMVVAALWVPAGGGDLLAYGFRPAPAWYVSQALAVLVAAISLAWVSFVAGGAYLVVYRALLPVEGVCRELTEITATDLSRRVPVPACHDQTWGLATIVNQTLHLLETAFQRERRFTSDASHDLRNPITGMQVQLEEAMMDGGGTDWPATARTLMGGLQRLQAIVADLLVLSRLDMGAQVPAEPVELSRLVSGERAGRGRVKRLESDVQDGIMVTGDRMSLVRLLNNLLDNAERHAASTVTVILNRQDEHAQLMVWSSATPPPAPASWPPSPLMKRPARRGSLPDRPPGQREDAAPGREPGSAAVPGHGLQPCDAVGDRRVGGWRRASRCLRRGTVSPAEEPGHVGQTGDHAGPAKRTAGAWAGALLPPVRGPSGAARASHRGRPAARASPTARPGRRSGSRCRDAWRPPSSDTAGTSDAGPDHSSRSKTRIVRVHSLLAGFLWSGSTALIVLASATESPPATTGSRASASSLSDRSSGGSAVRSARIDARSSSSSRSWKSCMLSCSPLVMGRSQGWMMSRPFDFAAASATTSMSWSFRLMKSLYRLRSDLSTSSPATVRKKCSNLEIAITDMWITFLAVDALSWKIFRTAGVWPWRPPRPRTRPV</sequence>
<evidence type="ECO:0000256" key="5">
    <source>
        <dbReference type="ARBA" id="ARBA00022679"/>
    </source>
</evidence>
<evidence type="ECO:0000256" key="3">
    <source>
        <dbReference type="ARBA" id="ARBA00012438"/>
    </source>
</evidence>
<keyword evidence="11" id="KW-1185">Reference proteome</keyword>
<dbReference type="Proteomes" id="UP001317259">
    <property type="component" value="Unassembled WGS sequence"/>
</dbReference>
<keyword evidence="5" id="KW-0808">Transferase</keyword>
<keyword evidence="8" id="KW-0812">Transmembrane</keyword>
<proteinExistence type="predicted"/>
<evidence type="ECO:0000256" key="1">
    <source>
        <dbReference type="ARBA" id="ARBA00000085"/>
    </source>
</evidence>
<evidence type="ECO:0000256" key="8">
    <source>
        <dbReference type="SAM" id="Phobius"/>
    </source>
</evidence>
<evidence type="ECO:0000313" key="11">
    <source>
        <dbReference type="Proteomes" id="UP001317259"/>
    </source>
</evidence>
<feature type="domain" description="Signal transduction histidine kinase dimerisation/phosphoacceptor" evidence="9">
    <location>
        <begin position="233"/>
        <end position="298"/>
    </location>
</feature>
<dbReference type="SUPFAM" id="SSF47384">
    <property type="entry name" value="Homodimeric domain of signal transducing histidine kinase"/>
    <property type="match status" value="1"/>
</dbReference>
<organism evidence="10 11">
    <name type="scientific">Actinomadura luzonensis</name>
    <dbReference type="NCBI Taxonomy" id="2805427"/>
    <lineage>
        <taxon>Bacteria</taxon>
        <taxon>Bacillati</taxon>
        <taxon>Actinomycetota</taxon>
        <taxon>Actinomycetes</taxon>
        <taxon>Streptosporangiales</taxon>
        <taxon>Thermomonosporaceae</taxon>
        <taxon>Actinomadura</taxon>
    </lineage>
</organism>
<feature type="transmembrane region" description="Helical" evidence="8">
    <location>
        <begin position="12"/>
        <end position="32"/>
    </location>
</feature>
<dbReference type="InterPro" id="IPR036097">
    <property type="entry name" value="HisK_dim/P_sf"/>
</dbReference>
<comment type="subcellular location">
    <subcellularLocation>
        <location evidence="2">Cell membrane</location>
    </subcellularLocation>
</comment>
<dbReference type="Gene3D" id="1.10.287.130">
    <property type="match status" value="1"/>
</dbReference>
<feature type="transmembrane region" description="Helical" evidence="8">
    <location>
        <begin position="154"/>
        <end position="178"/>
    </location>
</feature>
<feature type="compositionally biased region" description="Pro residues" evidence="7">
    <location>
        <begin position="381"/>
        <end position="393"/>
    </location>
</feature>
<keyword evidence="6" id="KW-0418">Kinase</keyword>
<evidence type="ECO:0000259" key="9">
    <source>
        <dbReference type="SMART" id="SM00388"/>
    </source>
</evidence>
<keyword evidence="8" id="KW-1133">Transmembrane helix</keyword>
<dbReference type="EC" id="2.7.13.3" evidence="3"/>
<evidence type="ECO:0000256" key="2">
    <source>
        <dbReference type="ARBA" id="ARBA00004236"/>
    </source>
</evidence>
<reference evidence="10 11" key="1">
    <citation type="submission" date="2022-04" db="EMBL/GenBank/DDBJ databases">
        <title>Genome draft of Actinomadura sp. ATCC 31491.</title>
        <authorList>
            <person name="Shi X."/>
            <person name="Du Y."/>
        </authorList>
    </citation>
    <scope>NUCLEOTIDE SEQUENCE [LARGE SCALE GENOMIC DNA]</scope>
    <source>
        <strain evidence="10 11">ATCC 31491</strain>
    </source>
</reference>
<dbReference type="InterPro" id="IPR036890">
    <property type="entry name" value="HATPase_C_sf"/>
</dbReference>
<feature type="region of interest" description="Disordered" evidence="7">
    <location>
        <begin position="454"/>
        <end position="550"/>
    </location>
</feature>
<dbReference type="InterPro" id="IPR050428">
    <property type="entry name" value="TCS_sensor_his_kinase"/>
</dbReference>
<dbReference type="PANTHER" id="PTHR45436:SF5">
    <property type="entry name" value="SENSOR HISTIDINE KINASE TRCS"/>
    <property type="match status" value="1"/>
</dbReference>
<dbReference type="Gene3D" id="3.30.565.10">
    <property type="entry name" value="Histidine kinase-like ATPase, C-terminal domain"/>
    <property type="match status" value="1"/>
</dbReference>
<dbReference type="EMBL" id="JAKRKC020000002">
    <property type="protein sequence ID" value="MCK2218159.1"/>
    <property type="molecule type" value="Genomic_DNA"/>
</dbReference>
<feature type="region of interest" description="Disordered" evidence="7">
    <location>
        <begin position="579"/>
        <end position="610"/>
    </location>
</feature>
<dbReference type="PANTHER" id="PTHR45436">
    <property type="entry name" value="SENSOR HISTIDINE KINASE YKOH"/>
    <property type="match status" value="1"/>
</dbReference>
<dbReference type="CDD" id="cd00082">
    <property type="entry name" value="HisKA"/>
    <property type="match status" value="1"/>
</dbReference>
<evidence type="ECO:0000313" key="10">
    <source>
        <dbReference type="EMBL" id="MCK2218159.1"/>
    </source>
</evidence>
<evidence type="ECO:0000256" key="6">
    <source>
        <dbReference type="ARBA" id="ARBA00022777"/>
    </source>
</evidence>
<keyword evidence="8" id="KW-0472">Membrane</keyword>
<accession>A0ABT0G0V0</accession>
<gene>
    <name evidence="10" type="ORF">MF672_030865</name>
</gene>
<keyword evidence="4" id="KW-0597">Phosphoprotein</keyword>
<protein>
    <recommendedName>
        <fullName evidence="3">histidine kinase</fullName>
        <ecNumber evidence="3">2.7.13.3</ecNumber>
    </recommendedName>
</protein>
<evidence type="ECO:0000256" key="7">
    <source>
        <dbReference type="SAM" id="MobiDB-lite"/>
    </source>
</evidence>
<name>A0ABT0G0V0_9ACTN</name>
<dbReference type="SMART" id="SM00388">
    <property type="entry name" value="HisKA"/>
    <property type="match status" value="1"/>
</dbReference>
<feature type="compositionally biased region" description="Low complexity" evidence="7">
    <location>
        <begin position="580"/>
        <end position="610"/>
    </location>
</feature>
<dbReference type="InterPro" id="IPR003661">
    <property type="entry name" value="HisK_dim/P_dom"/>
</dbReference>
<comment type="catalytic activity">
    <reaction evidence="1">
        <text>ATP + protein L-histidine = ADP + protein N-phospho-L-histidine.</text>
        <dbReference type="EC" id="2.7.13.3"/>
    </reaction>
</comment>
<dbReference type="Pfam" id="PF00512">
    <property type="entry name" value="HisKA"/>
    <property type="match status" value="1"/>
</dbReference>
<comment type="caution">
    <text evidence="10">The sequence shown here is derived from an EMBL/GenBank/DDBJ whole genome shotgun (WGS) entry which is preliminary data.</text>
</comment>
<feature type="region of interest" description="Disordered" evidence="7">
    <location>
        <begin position="378"/>
        <end position="439"/>
    </location>
</feature>
<dbReference type="SUPFAM" id="SSF55874">
    <property type="entry name" value="ATPase domain of HSP90 chaperone/DNA topoisomerase II/histidine kinase"/>
    <property type="match status" value="1"/>
</dbReference>